<keyword evidence="1" id="KW-1003">Cell membrane</keyword>
<keyword evidence="5" id="KW-0449">Lipoprotein</keyword>
<dbReference type="Proteomes" id="UP001596528">
    <property type="component" value="Unassembled WGS sequence"/>
</dbReference>
<evidence type="ECO:0000256" key="3">
    <source>
        <dbReference type="ARBA" id="ARBA00023136"/>
    </source>
</evidence>
<keyword evidence="4" id="KW-0564">Palmitate</keyword>
<reference evidence="9" key="1">
    <citation type="journal article" date="2019" name="Int. J. Syst. Evol. Microbiol.">
        <title>The Global Catalogue of Microorganisms (GCM) 10K type strain sequencing project: providing services to taxonomists for standard genome sequencing and annotation.</title>
        <authorList>
            <consortium name="The Broad Institute Genomics Platform"/>
            <consortium name="The Broad Institute Genome Sequencing Center for Infectious Disease"/>
            <person name="Wu L."/>
            <person name="Ma J."/>
        </authorList>
    </citation>
    <scope>NUCLEOTIDE SEQUENCE [LARGE SCALE GENOMIC DNA]</scope>
    <source>
        <strain evidence="9">JCM 18657</strain>
    </source>
</reference>
<dbReference type="InterPro" id="IPR050490">
    <property type="entry name" value="Bact_solute-bd_prot1"/>
</dbReference>
<evidence type="ECO:0000256" key="4">
    <source>
        <dbReference type="ARBA" id="ARBA00023139"/>
    </source>
</evidence>
<keyword evidence="9" id="KW-1185">Reference proteome</keyword>
<evidence type="ECO:0000313" key="9">
    <source>
        <dbReference type="Proteomes" id="UP001596528"/>
    </source>
</evidence>
<dbReference type="SUPFAM" id="SSF53850">
    <property type="entry name" value="Periplasmic binding protein-like II"/>
    <property type="match status" value="1"/>
</dbReference>
<feature type="chain" id="PRO_5045536153" evidence="7">
    <location>
        <begin position="21"/>
        <end position="503"/>
    </location>
</feature>
<keyword evidence="2 7" id="KW-0732">Signal</keyword>
<feature type="compositionally biased region" description="Low complexity" evidence="6">
    <location>
        <begin position="27"/>
        <end position="42"/>
    </location>
</feature>
<dbReference type="CDD" id="cd13580">
    <property type="entry name" value="PBP2_AlgQ_like_1"/>
    <property type="match status" value="1"/>
</dbReference>
<protein>
    <submittedName>
        <fullName evidence="8">Extracellular solute-binding protein</fullName>
    </submittedName>
</protein>
<dbReference type="Pfam" id="PF01547">
    <property type="entry name" value="SBP_bac_1"/>
    <property type="match status" value="1"/>
</dbReference>
<dbReference type="RefSeq" id="WP_138788890.1">
    <property type="nucleotide sequence ID" value="NZ_JBHTGQ010000010.1"/>
</dbReference>
<comment type="caution">
    <text evidence="8">The sequence shown here is derived from an EMBL/GenBank/DDBJ whole genome shotgun (WGS) entry which is preliminary data.</text>
</comment>
<proteinExistence type="predicted"/>
<gene>
    <name evidence="8" type="ORF">ACFQWB_04485</name>
</gene>
<dbReference type="PANTHER" id="PTHR43649:SF33">
    <property type="entry name" value="POLYGALACTURONAN_RHAMNOGALACTURONAN-BINDING PROTEIN YTCQ"/>
    <property type="match status" value="1"/>
</dbReference>
<evidence type="ECO:0000256" key="5">
    <source>
        <dbReference type="ARBA" id="ARBA00023288"/>
    </source>
</evidence>
<dbReference type="Gene3D" id="3.40.190.10">
    <property type="entry name" value="Periplasmic binding protein-like II"/>
    <property type="match status" value="2"/>
</dbReference>
<name>A0ABW2V2V3_9BACL</name>
<dbReference type="EMBL" id="JBHTGQ010000010">
    <property type="protein sequence ID" value="MFC7749199.1"/>
    <property type="molecule type" value="Genomic_DNA"/>
</dbReference>
<accession>A0ABW2V2V3</accession>
<evidence type="ECO:0000256" key="1">
    <source>
        <dbReference type="ARBA" id="ARBA00022475"/>
    </source>
</evidence>
<dbReference type="PANTHER" id="PTHR43649">
    <property type="entry name" value="ARABINOSE-BINDING PROTEIN-RELATED"/>
    <property type="match status" value="1"/>
</dbReference>
<dbReference type="InterPro" id="IPR006059">
    <property type="entry name" value="SBP"/>
</dbReference>
<organism evidence="8 9">
    <name type="scientific">Paenibacillus thermoaerophilus</name>
    <dbReference type="NCBI Taxonomy" id="1215385"/>
    <lineage>
        <taxon>Bacteria</taxon>
        <taxon>Bacillati</taxon>
        <taxon>Bacillota</taxon>
        <taxon>Bacilli</taxon>
        <taxon>Bacillales</taxon>
        <taxon>Paenibacillaceae</taxon>
        <taxon>Paenibacillus</taxon>
    </lineage>
</organism>
<feature type="region of interest" description="Disordered" evidence="6">
    <location>
        <begin position="23"/>
        <end position="45"/>
    </location>
</feature>
<sequence>MLKKSATLFTVMALGVTAAACGGGDSDSGASSSPSPSASAAATHAPKPELRVLMQYDRIDPNQDYTGKKIIELTGYPVKYEMLPAENPDEKLNLLVTNQEPFDVMKLNSAQFYKLATAGALEPLDDLINKLGPNIKNAINEKSWESTKINGKIYAIPETGSGIAISEELIVRQDWLDELGLQVPTNTDELYTVLKTIKEKKNVIPLVGSKDSIQSLLGDIAAAFGVTTWWVDNNGTLTHQVETPQMKEFLTYMNKLYKEGLIDSELPLSTSAKAIEKFSSGKAAMYKLAWFNAPNTINALTKNNPNAKVSVIPFLKGKDGKAQVFANTGTTWFIAIPKYSKNKEEAFKFLDKKLEPAIFKELAIGIEGTHHKVEDGKYIPILPKFNEDLNYASGFMTGVDEKNYPTYWQARVRKDPILTSYFEKFQENAKGLIVTDPLALAPPIPEIAKNKQKLDKLQLDNMLNFITGTQPISDYDKFVAKWKAEGGDEMTKGANAWYQSQKK</sequence>
<evidence type="ECO:0000256" key="6">
    <source>
        <dbReference type="SAM" id="MobiDB-lite"/>
    </source>
</evidence>
<keyword evidence="3" id="KW-0472">Membrane</keyword>
<dbReference type="PROSITE" id="PS51257">
    <property type="entry name" value="PROKAR_LIPOPROTEIN"/>
    <property type="match status" value="1"/>
</dbReference>
<evidence type="ECO:0000256" key="2">
    <source>
        <dbReference type="ARBA" id="ARBA00022729"/>
    </source>
</evidence>
<evidence type="ECO:0000313" key="8">
    <source>
        <dbReference type="EMBL" id="MFC7749199.1"/>
    </source>
</evidence>
<feature type="signal peptide" evidence="7">
    <location>
        <begin position="1"/>
        <end position="20"/>
    </location>
</feature>
<evidence type="ECO:0000256" key="7">
    <source>
        <dbReference type="SAM" id="SignalP"/>
    </source>
</evidence>